<feature type="compositionally biased region" description="Basic and acidic residues" evidence="1">
    <location>
        <begin position="209"/>
        <end position="221"/>
    </location>
</feature>
<dbReference type="AlphaFoldDB" id="A0A5D0REG9"/>
<proteinExistence type="predicted"/>
<dbReference type="Proteomes" id="UP000323720">
    <property type="component" value="Unassembled WGS sequence"/>
</dbReference>
<gene>
    <name evidence="2" type="ORF">ES674_05160</name>
</gene>
<feature type="compositionally biased region" description="Polar residues" evidence="1">
    <location>
        <begin position="108"/>
        <end position="117"/>
    </location>
</feature>
<feature type="region of interest" description="Disordered" evidence="1">
    <location>
        <begin position="209"/>
        <end position="229"/>
    </location>
</feature>
<evidence type="ECO:0000313" key="2">
    <source>
        <dbReference type="EMBL" id="TYB79165.1"/>
    </source>
</evidence>
<protein>
    <submittedName>
        <fullName evidence="2">Uncharacterized protein</fullName>
    </submittedName>
</protein>
<comment type="caution">
    <text evidence="2">The sequence shown here is derived from an EMBL/GenBank/DDBJ whole genome shotgun (WGS) entry which is preliminary data.</text>
</comment>
<name>A0A5D0REG9_9FLAO</name>
<dbReference type="RefSeq" id="WP_148402902.1">
    <property type="nucleotide sequence ID" value="NZ_VSKK01000001.1"/>
</dbReference>
<evidence type="ECO:0000256" key="1">
    <source>
        <dbReference type="SAM" id="MobiDB-lite"/>
    </source>
</evidence>
<reference evidence="2 3" key="1">
    <citation type="submission" date="2019-08" db="EMBL/GenBank/DDBJ databases">
        <title>Genomes of Antarctic Bizionia species.</title>
        <authorList>
            <person name="Bowman J.P."/>
        </authorList>
    </citation>
    <scope>NUCLEOTIDE SEQUENCE [LARGE SCALE GENOMIC DNA]</scope>
    <source>
        <strain evidence="2 3">ADA-4</strain>
    </source>
</reference>
<sequence>MMMNKGFIMLFRELTEWEWYTDINTYKVFTHCLLKVNYSKKRWQGILIQKGEFITSYEKLAVETGLTISKVRTSLKKLDSTGYILVETTVNYTKIGVLRLHDFMAETSTENNSTPNDTRLDKPNSKQLTNESQVIDNQLATTNTNNKTIKNRKKIFRERVFSHSTFNTKILTSFFDYWSELNTDKTTMRFETQRFFEIEKRLPKWLANERPKLESNKKKTELQTNRPTI</sequence>
<feature type="region of interest" description="Disordered" evidence="1">
    <location>
        <begin position="108"/>
        <end position="131"/>
    </location>
</feature>
<dbReference type="EMBL" id="VSKK01000001">
    <property type="protein sequence ID" value="TYB79165.1"/>
    <property type="molecule type" value="Genomic_DNA"/>
</dbReference>
<keyword evidence="3" id="KW-1185">Reference proteome</keyword>
<organism evidence="2 3">
    <name type="scientific">Bizionia myxarmorum</name>
    <dbReference type="NCBI Taxonomy" id="291186"/>
    <lineage>
        <taxon>Bacteria</taxon>
        <taxon>Pseudomonadati</taxon>
        <taxon>Bacteroidota</taxon>
        <taxon>Flavobacteriia</taxon>
        <taxon>Flavobacteriales</taxon>
        <taxon>Flavobacteriaceae</taxon>
        <taxon>Bizionia</taxon>
    </lineage>
</organism>
<evidence type="ECO:0000313" key="3">
    <source>
        <dbReference type="Proteomes" id="UP000323720"/>
    </source>
</evidence>
<accession>A0A5D0REG9</accession>
<dbReference type="OrthoDB" id="7365718at2"/>